<evidence type="ECO:0000256" key="1">
    <source>
        <dbReference type="ARBA" id="ARBA00004370"/>
    </source>
</evidence>
<dbReference type="OrthoDB" id="9799572at2"/>
<keyword evidence="4" id="KW-0809">Transit peptide</keyword>
<evidence type="ECO:0000256" key="4">
    <source>
        <dbReference type="ARBA" id="ARBA00022946"/>
    </source>
</evidence>
<dbReference type="Pfam" id="PF04800">
    <property type="entry name" value="NDUS4"/>
    <property type="match status" value="1"/>
</dbReference>
<keyword evidence="5" id="KW-0249">Electron transport</keyword>
<keyword evidence="6" id="KW-0472">Membrane</keyword>
<dbReference type="InterPro" id="IPR038532">
    <property type="entry name" value="NDUFS4-like_sf"/>
</dbReference>
<accession>A0A327KRB3</accession>
<dbReference type="PANTHER" id="PTHR12219:SF8">
    <property type="entry name" value="NADH DEHYDROGENASE [UBIQUINONE] IRON-SULFUR PROTEIN 4, MITOCHONDRIAL"/>
    <property type="match status" value="1"/>
</dbReference>
<keyword evidence="8" id="KW-1185">Reference proteome</keyword>
<dbReference type="PANTHER" id="PTHR12219">
    <property type="entry name" value="NADH-UBIQUINONE OXIDOREDUCTASE"/>
    <property type="match status" value="1"/>
</dbReference>
<protein>
    <submittedName>
        <fullName evidence="7">ETC complex I subunit</fullName>
    </submittedName>
</protein>
<evidence type="ECO:0000256" key="2">
    <source>
        <dbReference type="ARBA" id="ARBA00022448"/>
    </source>
</evidence>
<dbReference type="GO" id="GO:0022900">
    <property type="term" value="P:electron transport chain"/>
    <property type="evidence" value="ECO:0007669"/>
    <property type="project" value="InterPro"/>
</dbReference>
<dbReference type="InterPro" id="IPR006885">
    <property type="entry name" value="NADH_UbQ_FeS_4_mit-like"/>
</dbReference>
<proteinExistence type="predicted"/>
<evidence type="ECO:0000256" key="6">
    <source>
        <dbReference type="ARBA" id="ARBA00023136"/>
    </source>
</evidence>
<dbReference type="RefSeq" id="WP_111355543.1">
    <property type="nucleotide sequence ID" value="NZ_NHSK01000088.1"/>
</dbReference>
<dbReference type="Gene3D" id="3.30.160.190">
    <property type="entry name" value="atu1810 like domain"/>
    <property type="match status" value="1"/>
</dbReference>
<reference evidence="7 8" key="1">
    <citation type="submission" date="2017-07" db="EMBL/GenBank/DDBJ databases">
        <title>Draft Genome Sequences of Select Purple Nonsulfur Bacteria.</title>
        <authorList>
            <person name="Lasarre B."/>
            <person name="Mckinlay J.B."/>
        </authorList>
    </citation>
    <scope>NUCLEOTIDE SEQUENCE [LARGE SCALE GENOMIC DNA]</scope>
    <source>
        <strain evidence="7 8">DSM 11907</strain>
    </source>
</reference>
<dbReference type="EMBL" id="NPEU01000016">
    <property type="protein sequence ID" value="RAI41480.1"/>
    <property type="molecule type" value="Genomic_DNA"/>
</dbReference>
<organism evidence="7 8">
    <name type="scientific">Rhodoplanes elegans</name>
    <dbReference type="NCBI Taxonomy" id="29408"/>
    <lineage>
        <taxon>Bacteria</taxon>
        <taxon>Pseudomonadati</taxon>
        <taxon>Pseudomonadota</taxon>
        <taxon>Alphaproteobacteria</taxon>
        <taxon>Hyphomicrobiales</taxon>
        <taxon>Nitrobacteraceae</taxon>
        <taxon>Rhodoplanes</taxon>
    </lineage>
</organism>
<name>A0A327KRB3_9BRAD</name>
<dbReference type="Proteomes" id="UP000248863">
    <property type="component" value="Unassembled WGS sequence"/>
</dbReference>
<evidence type="ECO:0000313" key="7">
    <source>
        <dbReference type="EMBL" id="RAI41480.1"/>
    </source>
</evidence>
<comment type="caution">
    <text evidence="7">The sequence shown here is derived from an EMBL/GenBank/DDBJ whole genome shotgun (WGS) entry which is preliminary data.</text>
</comment>
<gene>
    <name evidence="7" type="ORF">CH338_02930</name>
</gene>
<evidence type="ECO:0000256" key="5">
    <source>
        <dbReference type="ARBA" id="ARBA00022982"/>
    </source>
</evidence>
<keyword evidence="2" id="KW-0813">Transport</keyword>
<dbReference type="AlphaFoldDB" id="A0A327KRB3"/>
<evidence type="ECO:0000256" key="3">
    <source>
        <dbReference type="ARBA" id="ARBA00022660"/>
    </source>
</evidence>
<sequence length="101" mass="11792">MIARIYKPARNAMQSGTAKTKHWVLDYEPDEPRRVEPLMGWTSSGDTRQQVRMQFETKEEAIAFCEQHGVAYQVLEPKSPSRRTIAYSDNFAYSRRGLWTH</sequence>
<dbReference type="GO" id="GO:0016020">
    <property type="term" value="C:membrane"/>
    <property type="evidence" value="ECO:0007669"/>
    <property type="project" value="UniProtKB-SubCell"/>
</dbReference>
<comment type="subcellular location">
    <subcellularLocation>
        <location evidence="1">Membrane</location>
    </subcellularLocation>
</comment>
<keyword evidence="3" id="KW-0679">Respiratory chain</keyword>
<evidence type="ECO:0000313" key="8">
    <source>
        <dbReference type="Proteomes" id="UP000248863"/>
    </source>
</evidence>